<evidence type="ECO:0000313" key="4">
    <source>
        <dbReference type="Proteomes" id="UP000482653"/>
    </source>
</evidence>
<reference evidence="3 4" key="1">
    <citation type="journal article" date="2019" name="Nat. Med.">
        <title>A library of human gut bacterial isolates paired with longitudinal multiomics data enables mechanistic microbiome research.</title>
        <authorList>
            <person name="Poyet M."/>
            <person name="Groussin M."/>
            <person name="Gibbons S.M."/>
            <person name="Avila-Pacheco J."/>
            <person name="Jiang X."/>
            <person name="Kearney S.M."/>
            <person name="Perrotta A.R."/>
            <person name="Berdy B."/>
            <person name="Zhao S."/>
            <person name="Lieberman T.D."/>
            <person name="Swanson P.K."/>
            <person name="Smith M."/>
            <person name="Roesemann S."/>
            <person name="Alexander J.E."/>
            <person name="Rich S.A."/>
            <person name="Livny J."/>
            <person name="Vlamakis H."/>
            <person name="Clish C."/>
            <person name="Bullock K."/>
            <person name="Deik A."/>
            <person name="Scott J."/>
            <person name="Pierce K.A."/>
            <person name="Xavier R.J."/>
            <person name="Alm E.J."/>
        </authorList>
    </citation>
    <scope>NUCLEOTIDE SEQUENCE [LARGE SCALE GENOMIC DNA]</scope>
    <source>
        <strain evidence="3 4">BIOML-A8</strain>
    </source>
</reference>
<dbReference type="PROSITE" id="PS51412">
    <property type="entry name" value="MACPF_2"/>
    <property type="match status" value="1"/>
</dbReference>
<sequence length="742" mass="84637">MRHNRFRYFSLCCLLVILAGLPACQDDDEPWEEPSLPSDIQVDVVSNPWKIPRIGNIYTFHVTYDRPWEVTCNADWVTFTYKGEEGDGYVQFSVPDNDEDFSRETLLNITDADDPNFKTQIRLRQLGNNDDDNATQTGDLQRKHRLGYGYNILGDYANDNSFSISPILDYDKMVETENKEEISLVTEDRRHYQRLEVFSGNTVTELAGKLTKSQSDEEMFLGCGRQFTSETSLYKNVTVDQACGYTRLSQIVASRTLDIGNLRSVITTDDSPLLSGKFRSAIKQIKTGKLSIEQFLDEFGTHLVTSADLGGAMNLSTLISRQSVIEGQHAVSTVTKRFFGLTVGISSSVYDKYNIITSKDYQAQLDCIGGSSLTQNKLKRHVSYKKIIPPADIAEWQESFNGDFNSSKYNVRLVGCKLLPITEFIFDERIKDEITKAITKRAGSVAFSVPTPTRKVYYVKINDARQSHMTYSPGVVMFTWEYVPAISKYPVYVVYPLLNGHPNLYNGFFLGNRDHNPGAVRWIGGNSYYEPDENLSEDDIEGIYIHSGNIYTGNPINTKNIQRIERYDIQYFKPFTPFLSYTPFYFIKIGSDYWSEQSINISPFLPGGGIPTFYNSRSDGSNYFYYTSDIGRGSIDMSCSSTVLLEYFAQQENIDNLLAVCNGDITLLWEKNEYGDFARHRWSTGLFFGYSKKEKDYFFILKSLNEYYRLSKSGRIQLLPIEDNPFVPVYIVMNNSEVNLSK</sequence>
<dbReference type="RefSeq" id="WP_149947337.1">
    <property type="nucleotide sequence ID" value="NZ_JBCOBX010000003.1"/>
</dbReference>
<dbReference type="Proteomes" id="UP000482653">
    <property type="component" value="Unassembled WGS sequence"/>
</dbReference>
<dbReference type="AlphaFoldDB" id="A0A6L3JYQ6"/>
<accession>A0A6L3JYQ6</accession>
<feature type="domain" description="MACPF" evidence="2">
    <location>
        <begin position="129"/>
        <end position="460"/>
    </location>
</feature>
<protein>
    <recommendedName>
        <fullName evidence="2">MACPF domain-containing protein</fullName>
    </recommendedName>
</protein>
<dbReference type="InterPro" id="IPR020864">
    <property type="entry name" value="MACPF"/>
</dbReference>
<organism evidence="3 4">
    <name type="scientific">Bacteroides cellulosilyticus</name>
    <dbReference type="NCBI Taxonomy" id="246787"/>
    <lineage>
        <taxon>Bacteria</taxon>
        <taxon>Pseudomonadati</taxon>
        <taxon>Bacteroidota</taxon>
        <taxon>Bacteroidia</taxon>
        <taxon>Bacteroidales</taxon>
        <taxon>Bacteroidaceae</taxon>
        <taxon>Bacteroides</taxon>
    </lineage>
</organism>
<feature type="chain" id="PRO_5026711685" description="MACPF domain-containing protein" evidence="1">
    <location>
        <begin position="26"/>
        <end position="742"/>
    </location>
</feature>
<evidence type="ECO:0000259" key="2">
    <source>
        <dbReference type="PROSITE" id="PS51412"/>
    </source>
</evidence>
<dbReference type="CDD" id="cd14948">
    <property type="entry name" value="BACON"/>
    <property type="match status" value="1"/>
</dbReference>
<comment type="caution">
    <text evidence="3">The sequence shown here is derived from an EMBL/GenBank/DDBJ whole genome shotgun (WGS) entry which is preliminary data.</text>
</comment>
<gene>
    <name evidence="3" type="ORF">F2Y87_15680</name>
</gene>
<keyword evidence="1" id="KW-0732">Signal</keyword>
<name>A0A6L3JYQ6_9BACE</name>
<evidence type="ECO:0000256" key="1">
    <source>
        <dbReference type="SAM" id="SignalP"/>
    </source>
</evidence>
<dbReference type="InterPro" id="IPR024361">
    <property type="entry name" value="BACON"/>
</dbReference>
<dbReference type="EMBL" id="VVYX01000018">
    <property type="protein sequence ID" value="KAA5417559.1"/>
    <property type="molecule type" value="Genomic_DNA"/>
</dbReference>
<evidence type="ECO:0000313" key="3">
    <source>
        <dbReference type="EMBL" id="KAA5417559.1"/>
    </source>
</evidence>
<dbReference type="Pfam" id="PF01823">
    <property type="entry name" value="MACPF"/>
    <property type="match status" value="1"/>
</dbReference>
<feature type="signal peptide" evidence="1">
    <location>
        <begin position="1"/>
        <end position="25"/>
    </location>
</feature>
<dbReference type="InterPro" id="IPR013783">
    <property type="entry name" value="Ig-like_fold"/>
</dbReference>
<dbReference type="Gene3D" id="2.60.40.10">
    <property type="entry name" value="Immunoglobulins"/>
    <property type="match status" value="1"/>
</dbReference>
<proteinExistence type="predicted"/>